<dbReference type="Gene3D" id="3.10.450.620">
    <property type="entry name" value="JHP933, nucleotidyltransferase-like core domain"/>
    <property type="match status" value="1"/>
</dbReference>
<dbReference type="GO" id="GO:0016740">
    <property type="term" value="F:transferase activity"/>
    <property type="evidence" value="ECO:0007669"/>
    <property type="project" value="UniProtKB-KW"/>
</dbReference>
<evidence type="ECO:0000313" key="2">
    <source>
        <dbReference type="Proteomes" id="UP000276984"/>
    </source>
</evidence>
<reference evidence="1 2" key="1">
    <citation type="submission" date="2018-10" db="EMBL/GenBank/DDBJ databases">
        <title>Complete genome sequence of Brevundimonas naejangsanensis BRV3.</title>
        <authorList>
            <person name="Berrios L."/>
            <person name="Ely B."/>
        </authorList>
    </citation>
    <scope>NUCLEOTIDE SEQUENCE [LARGE SCALE GENOMIC DNA]</scope>
    <source>
        <strain evidence="1 2">BRV3</strain>
    </source>
</reference>
<name>A0A494RGU1_9CAUL</name>
<dbReference type="InterPro" id="IPR014942">
    <property type="entry name" value="AbiEii"/>
</dbReference>
<gene>
    <name evidence="1" type="ORF">D8I30_10970</name>
</gene>
<dbReference type="Pfam" id="PF08843">
    <property type="entry name" value="AbiEii"/>
    <property type="match status" value="1"/>
</dbReference>
<keyword evidence="1" id="KW-0808">Transferase</keyword>
<proteinExistence type="predicted"/>
<dbReference type="Proteomes" id="UP000276984">
    <property type="component" value="Chromosome"/>
</dbReference>
<dbReference type="AlphaFoldDB" id="A0A494RGU1"/>
<evidence type="ECO:0000313" key="1">
    <source>
        <dbReference type="EMBL" id="AYG95645.1"/>
    </source>
</evidence>
<dbReference type="EMBL" id="CP032707">
    <property type="protein sequence ID" value="AYG95645.1"/>
    <property type="molecule type" value="Genomic_DNA"/>
</dbReference>
<accession>A0A494RGU1</accession>
<sequence length="305" mass="34443">MAPRETYERQVALLVRILPVLAEERDFALKGGTAINLFVRDFPRLSVDLDLTYLPIQPWEEAIRGIEAGLTRITGNIMTSIRGAQVAAQRSAEGYIERLNVQAGAAIKIEVTPVMRGVVYEPALMRVTDAVEEKYGFAETWVVSQPDLYAGKIVAALDRQHPRDLYDVKLLLENEGVSDDLRQAFIAYLLSSARALNTILAPRRRDLVQKYDQEFVGMTADDTPLRTLLDVREKLIAIMVGDMPEEHRRFLISFKRGEPDWSLLGPTHVADLPAVQFRMQKLAALDPERREAELRKLLAALYSEN</sequence>
<dbReference type="OrthoDB" id="1550603at2"/>
<organism evidence="1 2">
    <name type="scientific">Brevundimonas naejangsanensis</name>
    <dbReference type="NCBI Taxonomy" id="588932"/>
    <lineage>
        <taxon>Bacteria</taxon>
        <taxon>Pseudomonadati</taxon>
        <taxon>Pseudomonadota</taxon>
        <taxon>Alphaproteobacteria</taxon>
        <taxon>Caulobacterales</taxon>
        <taxon>Caulobacteraceae</taxon>
        <taxon>Brevundimonas</taxon>
    </lineage>
</organism>
<keyword evidence="2" id="KW-1185">Reference proteome</keyword>
<protein>
    <submittedName>
        <fullName evidence="1">Nucleotidyl transferase AbiEii/AbiGii toxin family protein</fullName>
    </submittedName>
</protein>
<dbReference type="RefSeq" id="WP_121482779.1">
    <property type="nucleotide sequence ID" value="NZ_CP032707.1"/>
</dbReference>